<sequence length="200" mass="23509">MCKIYIDMDNFDKQCEYYKNIENRRNNPIDLSKLDNHDNFVEIIANHVFSINENMLTDDLTQLLFDGKTDIEGIFCVYLELVLYGINILTNNTSSVFDLDNIENELIDKIKKYIGSCGIKMIVREELVDNIFMFRDKSSHYCEIVPKPPSFLCVNDWFVLNYRLITNVKNKIKSNFKDYWAFFVTNSGKTFSVRFDYGSS</sequence>
<reference evidence="1 2" key="1">
    <citation type="submission" date="2014-10" db="EMBL/GenBank/DDBJ databases">
        <title>Pan-genome analysis of Brazilian lineage A amoebal mimiviruses.</title>
        <authorList>
            <person name="Assis F.L."/>
            <person name="Abrahao J.S."/>
            <person name="Kroon E.G."/>
            <person name="Dornas F.P."/>
            <person name="Andrade K.R."/>
            <person name="Borato P.V.M."/>
            <person name="Pilotto M.R."/>
            <person name="Benamar S."/>
            <person name="LaScola B."/>
            <person name="Colson P."/>
        </authorList>
    </citation>
    <scope>NUCLEOTIDE SEQUENCE [LARGE SCALE GENOMIC DNA]</scope>
    <source>
        <strain evidence="1 2">Kroon</strain>
    </source>
</reference>
<protein>
    <submittedName>
        <fullName evidence="1">Uncharacterized protein</fullName>
    </submittedName>
</protein>
<accession>A0A0G2YAV1</accession>
<name>A0A0G2YAV1_9VIRU</name>
<organism evidence="1 2">
    <name type="scientific">Acanthamoeba polyphaga mimivirus Kroon</name>
    <dbReference type="NCBI Taxonomy" id="3069720"/>
    <lineage>
        <taxon>Viruses</taxon>
        <taxon>Varidnaviria</taxon>
        <taxon>Bamfordvirae</taxon>
        <taxon>Nucleocytoviricota</taxon>
        <taxon>Megaviricetes</taxon>
        <taxon>Imitervirales</taxon>
        <taxon>Mimiviridae</taxon>
        <taxon>Megamimivirinae</taxon>
        <taxon>Mimivirus</taxon>
        <taxon>Mimivirus lagoaense</taxon>
    </lineage>
</organism>
<evidence type="ECO:0000313" key="1">
    <source>
        <dbReference type="EMBL" id="AKI80196.1"/>
    </source>
</evidence>
<keyword evidence="2" id="KW-1185">Reference proteome</keyword>
<dbReference type="Proteomes" id="UP000240461">
    <property type="component" value="Segment"/>
</dbReference>
<dbReference type="KEGG" id="vg:80513994"/>
<dbReference type="EMBL" id="KM982402">
    <property type="protein sequence ID" value="AKI80196.1"/>
    <property type="molecule type" value="Genomic_DNA"/>
</dbReference>
<proteinExistence type="predicted"/>
<evidence type="ECO:0000313" key="2">
    <source>
        <dbReference type="Proteomes" id="UP000240461"/>
    </source>
</evidence>